<dbReference type="OrthoDB" id="2691759at2"/>
<protein>
    <submittedName>
        <fullName evidence="1">Uncharacterized protein</fullName>
    </submittedName>
</protein>
<comment type="caution">
    <text evidence="1">The sequence shown here is derived from an EMBL/GenBank/DDBJ whole genome shotgun (WGS) entry which is preliminary data.</text>
</comment>
<dbReference type="RefSeq" id="WP_034625209.1">
    <property type="nucleotide sequence ID" value="NZ_JRJU01000001.1"/>
</dbReference>
<organism evidence="1 2">
    <name type="scientific">Halalkalibacter okhensis</name>
    <dbReference type="NCBI Taxonomy" id="333138"/>
    <lineage>
        <taxon>Bacteria</taxon>
        <taxon>Bacillati</taxon>
        <taxon>Bacillota</taxon>
        <taxon>Bacilli</taxon>
        <taxon>Bacillales</taxon>
        <taxon>Bacillaceae</taxon>
        <taxon>Halalkalibacter</taxon>
    </lineage>
</organism>
<dbReference type="STRING" id="333138.LQ50_01465"/>
<dbReference type="EMBL" id="JRJU01000001">
    <property type="protein sequence ID" value="KHF41986.1"/>
    <property type="molecule type" value="Genomic_DNA"/>
</dbReference>
<accession>A0A0B0IQN7</accession>
<dbReference type="Proteomes" id="UP000030832">
    <property type="component" value="Unassembled WGS sequence"/>
</dbReference>
<evidence type="ECO:0000313" key="1">
    <source>
        <dbReference type="EMBL" id="KHF41986.1"/>
    </source>
</evidence>
<proteinExistence type="predicted"/>
<dbReference type="AlphaFoldDB" id="A0A0B0IQN7"/>
<gene>
    <name evidence="1" type="ORF">LQ50_01465</name>
</gene>
<name>A0A0B0IQN7_9BACI</name>
<dbReference type="eggNOG" id="ENOG5033AWK">
    <property type="taxonomic scope" value="Bacteria"/>
</dbReference>
<reference evidence="1 2" key="1">
    <citation type="submission" date="2014-09" db="EMBL/GenBank/DDBJ databases">
        <title>Genome sequencing and annotation of Bacillus Okhensis strain Kh10-101T.</title>
        <authorList>
            <person name="Prakash J.S."/>
        </authorList>
    </citation>
    <scope>NUCLEOTIDE SEQUENCE [LARGE SCALE GENOMIC DNA]</scope>
    <source>
        <strain evidence="2">Kh10-101T</strain>
    </source>
</reference>
<evidence type="ECO:0000313" key="2">
    <source>
        <dbReference type="Proteomes" id="UP000030832"/>
    </source>
</evidence>
<sequence>MNLLATQKCIEIRQEIGWTEKRTIETSFEMKLFDHQLTVKDDVYPLTAIFDISYRKKPEKGAMGFLYLHTSRGVRTYYIKEDANLLVTAYKKLKSERPELR</sequence>
<keyword evidence="2" id="KW-1185">Reference proteome</keyword>